<sequence length="381" mass="43432">MQHDLLSVDALLARIDNMGADMLNEPARRSIERLVREVPGDLLPVQVELFFYGALALHDQHRVDDILASSATPYALNKHELFWTSLYPILRQAGYTLRARYAPGWQHHGPQQVKGDSSFWGKFPEARALHPFSFRAVPAVSMRTGANTFLKVLHTRRGHPNANEIDILKYLNEEPRRSHPHNICVPVHDYIRVPSTSSKIDPEISIAVMPALRPSIRFEDCMICGFVLHGIKQLLQGLAFLHSHGIAHRVTWTGGQIELPEVPLHSVWDRSPLDASVRYDPFAADIFALYQACYMNFERLGPFFEDLCDRMEATDPAKRPSAADCVRLFQREFERLPRRCFYRATYSLKAARIVDGWAGVAHTLVHRALAVCWFWIFGDTV</sequence>
<dbReference type="SUPFAM" id="SSF56112">
    <property type="entry name" value="Protein kinase-like (PK-like)"/>
    <property type="match status" value="1"/>
</dbReference>
<dbReference type="EMBL" id="KV426302">
    <property type="protein sequence ID" value="KZV82836.1"/>
    <property type="molecule type" value="Genomic_DNA"/>
</dbReference>
<evidence type="ECO:0000313" key="1">
    <source>
        <dbReference type="EMBL" id="KZV82836.1"/>
    </source>
</evidence>
<dbReference type="AlphaFoldDB" id="A0A165CP52"/>
<organism evidence="1 2">
    <name type="scientific">Exidia glandulosa HHB12029</name>
    <dbReference type="NCBI Taxonomy" id="1314781"/>
    <lineage>
        <taxon>Eukaryota</taxon>
        <taxon>Fungi</taxon>
        <taxon>Dikarya</taxon>
        <taxon>Basidiomycota</taxon>
        <taxon>Agaricomycotina</taxon>
        <taxon>Agaricomycetes</taxon>
        <taxon>Auriculariales</taxon>
        <taxon>Exidiaceae</taxon>
        <taxon>Exidia</taxon>
    </lineage>
</organism>
<dbReference type="InterPro" id="IPR011009">
    <property type="entry name" value="Kinase-like_dom_sf"/>
</dbReference>
<accession>A0A165CP52</accession>
<name>A0A165CP52_EXIGL</name>
<dbReference type="Proteomes" id="UP000077266">
    <property type="component" value="Unassembled WGS sequence"/>
</dbReference>
<dbReference type="STRING" id="1314781.A0A165CP52"/>
<proteinExistence type="predicted"/>
<evidence type="ECO:0008006" key="3">
    <source>
        <dbReference type="Google" id="ProtNLM"/>
    </source>
</evidence>
<keyword evidence="2" id="KW-1185">Reference proteome</keyword>
<reference evidence="1 2" key="1">
    <citation type="journal article" date="2016" name="Mol. Biol. Evol.">
        <title>Comparative Genomics of Early-Diverging Mushroom-Forming Fungi Provides Insights into the Origins of Lignocellulose Decay Capabilities.</title>
        <authorList>
            <person name="Nagy L.G."/>
            <person name="Riley R."/>
            <person name="Tritt A."/>
            <person name="Adam C."/>
            <person name="Daum C."/>
            <person name="Floudas D."/>
            <person name="Sun H."/>
            <person name="Yadav J.S."/>
            <person name="Pangilinan J."/>
            <person name="Larsson K.H."/>
            <person name="Matsuura K."/>
            <person name="Barry K."/>
            <person name="Labutti K."/>
            <person name="Kuo R."/>
            <person name="Ohm R.A."/>
            <person name="Bhattacharya S.S."/>
            <person name="Shirouzu T."/>
            <person name="Yoshinaga Y."/>
            <person name="Martin F.M."/>
            <person name="Grigoriev I.V."/>
            <person name="Hibbett D.S."/>
        </authorList>
    </citation>
    <scope>NUCLEOTIDE SEQUENCE [LARGE SCALE GENOMIC DNA]</scope>
    <source>
        <strain evidence="1 2">HHB12029</strain>
    </source>
</reference>
<dbReference type="OrthoDB" id="4062651at2759"/>
<dbReference type="Gene3D" id="3.30.200.20">
    <property type="entry name" value="Phosphorylase Kinase, domain 1"/>
    <property type="match status" value="1"/>
</dbReference>
<dbReference type="Gene3D" id="1.10.510.10">
    <property type="entry name" value="Transferase(Phosphotransferase) domain 1"/>
    <property type="match status" value="1"/>
</dbReference>
<dbReference type="InParanoid" id="A0A165CP52"/>
<evidence type="ECO:0000313" key="2">
    <source>
        <dbReference type="Proteomes" id="UP000077266"/>
    </source>
</evidence>
<protein>
    <recommendedName>
        <fullName evidence="3">Protein kinase domain-containing protein</fullName>
    </recommendedName>
</protein>
<gene>
    <name evidence="1" type="ORF">EXIGLDRAFT_729267</name>
</gene>